<feature type="transmembrane region" description="Helical" evidence="1">
    <location>
        <begin position="6"/>
        <end position="28"/>
    </location>
</feature>
<evidence type="ECO:0000313" key="3">
    <source>
        <dbReference type="Proteomes" id="UP000268007"/>
    </source>
</evidence>
<gene>
    <name evidence="2" type="ORF">BDD43_5596</name>
</gene>
<name>A0A495J8V7_9SPHI</name>
<proteinExistence type="predicted"/>
<dbReference type="Proteomes" id="UP000268007">
    <property type="component" value="Unassembled WGS sequence"/>
</dbReference>
<dbReference type="RefSeq" id="WP_121201384.1">
    <property type="nucleotide sequence ID" value="NZ_RBKU01000001.1"/>
</dbReference>
<protein>
    <submittedName>
        <fullName evidence="2">Uncharacterized protein</fullName>
    </submittedName>
</protein>
<dbReference type="AlphaFoldDB" id="A0A495J8V7"/>
<evidence type="ECO:0000313" key="2">
    <source>
        <dbReference type="EMBL" id="RKR85327.1"/>
    </source>
</evidence>
<organism evidence="2 3">
    <name type="scientific">Mucilaginibacter gracilis</name>
    <dbReference type="NCBI Taxonomy" id="423350"/>
    <lineage>
        <taxon>Bacteria</taxon>
        <taxon>Pseudomonadati</taxon>
        <taxon>Bacteroidota</taxon>
        <taxon>Sphingobacteriia</taxon>
        <taxon>Sphingobacteriales</taxon>
        <taxon>Sphingobacteriaceae</taxon>
        <taxon>Mucilaginibacter</taxon>
    </lineage>
</organism>
<accession>A0A495J8V7</accession>
<keyword evidence="3" id="KW-1185">Reference proteome</keyword>
<reference evidence="2 3" key="1">
    <citation type="submission" date="2018-10" db="EMBL/GenBank/DDBJ databases">
        <title>Genomic Encyclopedia of Archaeal and Bacterial Type Strains, Phase II (KMG-II): from individual species to whole genera.</title>
        <authorList>
            <person name="Goeker M."/>
        </authorList>
    </citation>
    <scope>NUCLEOTIDE SEQUENCE [LARGE SCALE GENOMIC DNA]</scope>
    <source>
        <strain evidence="2 3">DSM 18602</strain>
    </source>
</reference>
<dbReference type="OrthoDB" id="1493032at2"/>
<keyword evidence="1" id="KW-0472">Membrane</keyword>
<dbReference type="InterPro" id="IPR057695">
    <property type="entry name" value="DUF7935"/>
</dbReference>
<evidence type="ECO:0000256" key="1">
    <source>
        <dbReference type="SAM" id="Phobius"/>
    </source>
</evidence>
<sequence length="176" mass="20260">MEIYSYIFDVLKYFVAGMAIFGAAYALIKPQLNRSEKYQLLEFRKSLSSQTLPLRLQAYERLVLFVERINPSNMLIRLNGPLYSANELQTMVIAEIREEFLHNVTQQIYVSTRAWGVTRRVKDDTIAIITNAVKGLPENATGMDLSRLILLHLSHQEDNPYDIALAVIRQDLEQIL</sequence>
<keyword evidence="1" id="KW-0812">Transmembrane</keyword>
<dbReference type="Pfam" id="PF25589">
    <property type="entry name" value="DUF7935"/>
    <property type="match status" value="1"/>
</dbReference>
<keyword evidence="1" id="KW-1133">Transmembrane helix</keyword>
<dbReference type="EMBL" id="RBKU01000001">
    <property type="protein sequence ID" value="RKR85327.1"/>
    <property type="molecule type" value="Genomic_DNA"/>
</dbReference>
<comment type="caution">
    <text evidence="2">The sequence shown here is derived from an EMBL/GenBank/DDBJ whole genome shotgun (WGS) entry which is preliminary data.</text>
</comment>